<keyword evidence="3" id="KW-1185">Reference proteome</keyword>
<sequence length="83" mass="9196">MKKSFKVGDHVSWNSEAGRVRGVIKKRVTAPMAFKGYTVRASADEPQYLIASDKTDHLAMHKGAALRKLAAQRKTTHGRSSRT</sequence>
<proteinExistence type="predicted"/>
<evidence type="ECO:0000313" key="3">
    <source>
        <dbReference type="Proteomes" id="UP000825051"/>
    </source>
</evidence>
<dbReference type="KEGG" id="ole:K0B96_15080"/>
<evidence type="ECO:0000313" key="2">
    <source>
        <dbReference type="EMBL" id="QYM78606.1"/>
    </source>
</evidence>
<dbReference type="EMBL" id="CP080507">
    <property type="protein sequence ID" value="QYM78606.1"/>
    <property type="molecule type" value="Genomic_DNA"/>
</dbReference>
<dbReference type="Proteomes" id="UP000825051">
    <property type="component" value="Chromosome"/>
</dbReference>
<name>A0A8F9TV82_9BACT</name>
<accession>A0A8F9TV82</accession>
<dbReference type="AlphaFoldDB" id="A0A8F9TV82"/>
<dbReference type="Pfam" id="PF11160">
    <property type="entry name" value="Hva1_TUDOR"/>
    <property type="match status" value="1"/>
</dbReference>
<dbReference type="InterPro" id="IPR021331">
    <property type="entry name" value="Hva1_TUDOR"/>
</dbReference>
<evidence type="ECO:0000259" key="1">
    <source>
        <dbReference type="Pfam" id="PF11160"/>
    </source>
</evidence>
<dbReference type="Gene3D" id="2.30.30.1060">
    <property type="match status" value="1"/>
</dbReference>
<gene>
    <name evidence="2" type="ORF">K0B96_15080</name>
</gene>
<dbReference type="RefSeq" id="WP_220161710.1">
    <property type="nucleotide sequence ID" value="NZ_CP080507.1"/>
</dbReference>
<feature type="domain" description="Hypervirulence associated protein TUDOR" evidence="1">
    <location>
        <begin position="8"/>
        <end position="66"/>
    </location>
</feature>
<organism evidence="2 3">
    <name type="scientific">Horticoccus luteus</name>
    <dbReference type="NCBI Taxonomy" id="2862869"/>
    <lineage>
        <taxon>Bacteria</taxon>
        <taxon>Pseudomonadati</taxon>
        <taxon>Verrucomicrobiota</taxon>
        <taxon>Opitutia</taxon>
        <taxon>Opitutales</taxon>
        <taxon>Opitutaceae</taxon>
        <taxon>Horticoccus</taxon>
    </lineage>
</organism>
<reference evidence="2" key="1">
    <citation type="submission" date="2021-08" db="EMBL/GenBank/DDBJ databases">
        <title>Genome of a novel bacterium of the phylum Verrucomicrobia, Oleiharenicola sp. KSB-15.</title>
        <authorList>
            <person name="Chung J.-H."/>
            <person name="Ahn J.-H."/>
            <person name="Yoon Y."/>
            <person name="Kim D.-Y."/>
            <person name="An S.-H."/>
            <person name="Park I."/>
            <person name="Yeon J."/>
        </authorList>
    </citation>
    <scope>NUCLEOTIDE SEQUENCE</scope>
    <source>
        <strain evidence="2">KSB-15</strain>
    </source>
</reference>
<protein>
    <submittedName>
        <fullName evidence="2">DUF2945 domain-containing protein</fullName>
    </submittedName>
</protein>